<dbReference type="InterPro" id="IPR012902">
    <property type="entry name" value="N_methyl_site"/>
</dbReference>
<dbReference type="Pfam" id="PF07963">
    <property type="entry name" value="N_methyl"/>
    <property type="match status" value="1"/>
</dbReference>
<keyword evidence="1" id="KW-0812">Transmembrane</keyword>
<evidence type="ECO:0000313" key="2">
    <source>
        <dbReference type="EMBL" id="MTW12790.1"/>
    </source>
</evidence>
<keyword evidence="1" id="KW-1133">Transmembrane helix</keyword>
<feature type="transmembrane region" description="Helical" evidence="1">
    <location>
        <begin position="12"/>
        <end position="29"/>
    </location>
</feature>
<accession>A0A6L6QKY9</accession>
<reference evidence="2 3" key="1">
    <citation type="submission" date="2019-11" db="EMBL/GenBank/DDBJ databases">
        <title>Type strains purchased from KCTC, JCM and DSMZ.</title>
        <authorList>
            <person name="Lu H."/>
        </authorList>
    </citation>
    <scope>NUCLEOTIDE SEQUENCE [LARGE SCALE GENOMIC DNA]</scope>
    <source>
        <strain evidence="2 3">JCM 31587</strain>
    </source>
</reference>
<dbReference type="OrthoDB" id="8929815at2"/>
<gene>
    <name evidence="2" type="ORF">GM658_19460</name>
</gene>
<comment type="caution">
    <text evidence="2">The sequence shown here is derived from an EMBL/GenBank/DDBJ whole genome shotgun (WGS) entry which is preliminary data.</text>
</comment>
<evidence type="ECO:0000313" key="3">
    <source>
        <dbReference type="Proteomes" id="UP000472320"/>
    </source>
</evidence>
<sequence length="186" mass="19324">MHRQHGISMIEVLVTIVILAFGLLGIAVFQSKANLGSVESYQRAQAVILLDDMTARLQGNIGGSADYVVAEVGTGDTQPADCSTVAAGAARDLCDWSNALKGAAESDSSSNKVGAMIGARGCITQVQAKNDTGGACIPAIYQVAVAWQGLHATQAPSITCGKDKFGAENYRRLVAAQVTIPLLDCK</sequence>
<dbReference type="EMBL" id="WNKX01000016">
    <property type="protein sequence ID" value="MTW12790.1"/>
    <property type="molecule type" value="Genomic_DNA"/>
</dbReference>
<proteinExistence type="predicted"/>
<dbReference type="AlphaFoldDB" id="A0A6L6QKY9"/>
<keyword evidence="1" id="KW-0472">Membrane</keyword>
<dbReference type="RefSeq" id="WP_155455729.1">
    <property type="nucleotide sequence ID" value="NZ_WNKX01000016.1"/>
</dbReference>
<keyword evidence="3" id="KW-1185">Reference proteome</keyword>
<name>A0A6L6QKY9_9BURK</name>
<protein>
    <submittedName>
        <fullName evidence="2">Type IV pilus modification protein PilV</fullName>
    </submittedName>
</protein>
<organism evidence="2 3">
    <name type="scientific">Massilia eburnea</name>
    <dbReference type="NCBI Taxonomy" id="1776165"/>
    <lineage>
        <taxon>Bacteria</taxon>
        <taxon>Pseudomonadati</taxon>
        <taxon>Pseudomonadota</taxon>
        <taxon>Betaproteobacteria</taxon>
        <taxon>Burkholderiales</taxon>
        <taxon>Oxalobacteraceae</taxon>
        <taxon>Telluria group</taxon>
        <taxon>Massilia</taxon>
    </lineage>
</organism>
<evidence type="ECO:0000256" key="1">
    <source>
        <dbReference type="SAM" id="Phobius"/>
    </source>
</evidence>
<dbReference type="Proteomes" id="UP000472320">
    <property type="component" value="Unassembled WGS sequence"/>
</dbReference>